<protein>
    <submittedName>
        <fullName evidence="2">Kinase-like protein</fullName>
    </submittedName>
</protein>
<comment type="caution">
    <text evidence="2">The sequence shown here is derived from an EMBL/GenBank/DDBJ whole genome shotgun (WGS) entry which is preliminary data.</text>
</comment>
<gene>
    <name evidence="2" type="ORF">EV421DRAFT_2086563</name>
</gene>
<evidence type="ECO:0000313" key="3">
    <source>
        <dbReference type="Proteomes" id="UP001175226"/>
    </source>
</evidence>
<dbReference type="PANTHER" id="PTHR21310">
    <property type="entry name" value="AMINOGLYCOSIDE PHOSPHOTRANSFERASE-RELATED-RELATED"/>
    <property type="match status" value="1"/>
</dbReference>
<dbReference type="SUPFAM" id="SSF56112">
    <property type="entry name" value="Protein kinase-like (PK-like)"/>
    <property type="match status" value="1"/>
</dbReference>
<keyword evidence="3" id="KW-1185">Reference proteome</keyword>
<evidence type="ECO:0000259" key="1">
    <source>
        <dbReference type="Pfam" id="PF01636"/>
    </source>
</evidence>
<dbReference type="InterPro" id="IPR011009">
    <property type="entry name" value="Kinase-like_dom_sf"/>
</dbReference>
<dbReference type="Gene3D" id="3.90.1200.10">
    <property type="match status" value="1"/>
</dbReference>
<dbReference type="PANTHER" id="PTHR21310:SF39">
    <property type="entry name" value="AMINOGLYCOSIDE PHOSPHOTRANSFERASE DOMAIN-CONTAINING PROTEIN"/>
    <property type="match status" value="1"/>
</dbReference>
<proteinExistence type="predicted"/>
<name>A0AA39J9C9_9AGAR</name>
<organism evidence="2 3">
    <name type="scientific">Armillaria borealis</name>
    <dbReference type="NCBI Taxonomy" id="47425"/>
    <lineage>
        <taxon>Eukaryota</taxon>
        <taxon>Fungi</taxon>
        <taxon>Dikarya</taxon>
        <taxon>Basidiomycota</taxon>
        <taxon>Agaricomycotina</taxon>
        <taxon>Agaricomycetes</taxon>
        <taxon>Agaricomycetidae</taxon>
        <taxon>Agaricales</taxon>
        <taxon>Marasmiineae</taxon>
        <taxon>Physalacriaceae</taxon>
        <taxon>Armillaria</taxon>
    </lineage>
</organism>
<dbReference type="InterPro" id="IPR051678">
    <property type="entry name" value="AGP_Transferase"/>
</dbReference>
<feature type="domain" description="Aminoglycoside phosphotransferase" evidence="1">
    <location>
        <begin position="65"/>
        <end position="273"/>
    </location>
</feature>
<sequence>MLNVTGPSMPFCKPETLSSSIDLLTDDQVKALIDAAVSRNDAVGIRHNLGISWTHATAWKIAPDAVVKRCDPHEAYVMTYVASRSMSIRTPKVRRLLPMRKQESLPGHYSLWLVMDFIDGDVMETAWPQMSWWNRLRTVWRLRKYVRELHQIPVPRPNVPGPFDSTGKALACSGYYFTENGAGPSESYSAMADWFDHCRYSLLVDLHMNYGSYKPHLYPTFDVSHPLVLCHMDLNMRNIIVDGRGDVWLVDWGMAGAFPSWFEYANMVLFARAAIKQWRLPKSWLFFASFIAGNYQWYEAEYLRRLQSAFERPWLDHPKGYFERLGLDIAYRRVH</sequence>
<dbReference type="GO" id="GO:0016301">
    <property type="term" value="F:kinase activity"/>
    <property type="evidence" value="ECO:0007669"/>
    <property type="project" value="UniProtKB-KW"/>
</dbReference>
<evidence type="ECO:0000313" key="2">
    <source>
        <dbReference type="EMBL" id="KAK0436603.1"/>
    </source>
</evidence>
<dbReference type="Proteomes" id="UP001175226">
    <property type="component" value="Unassembled WGS sequence"/>
</dbReference>
<dbReference type="EMBL" id="JAUEPT010000054">
    <property type="protein sequence ID" value="KAK0436603.1"/>
    <property type="molecule type" value="Genomic_DNA"/>
</dbReference>
<reference evidence="2" key="1">
    <citation type="submission" date="2023-06" db="EMBL/GenBank/DDBJ databases">
        <authorList>
            <consortium name="Lawrence Berkeley National Laboratory"/>
            <person name="Ahrendt S."/>
            <person name="Sahu N."/>
            <person name="Indic B."/>
            <person name="Wong-Bajracharya J."/>
            <person name="Merenyi Z."/>
            <person name="Ke H.-M."/>
            <person name="Monk M."/>
            <person name="Kocsube S."/>
            <person name="Drula E."/>
            <person name="Lipzen A."/>
            <person name="Balint B."/>
            <person name="Henrissat B."/>
            <person name="Andreopoulos B."/>
            <person name="Martin F.M."/>
            <person name="Harder C.B."/>
            <person name="Rigling D."/>
            <person name="Ford K.L."/>
            <person name="Foster G.D."/>
            <person name="Pangilinan J."/>
            <person name="Papanicolaou A."/>
            <person name="Barry K."/>
            <person name="LaButti K."/>
            <person name="Viragh M."/>
            <person name="Koriabine M."/>
            <person name="Yan M."/>
            <person name="Riley R."/>
            <person name="Champramary S."/>
            <person name="Plett K.L."/>
            <person name="Tsai I.J."/>
            <person name="Slot J."/>
            <person name="Sipos G."/>
            <person name="Plett J."/>
            <person name="Nagy L.G."/>
            <person name="Grigoriev I.V."/>
        </authorList>
    </citation>
    <scope>NUCLEOTIDE SEQUENCE</scope>
    <source>
        <strain evidence="2">FPL87.14</strain>
    </source>
</reference>
<dbReference type="Pfam" id="PF01636">
    <property type="entry name" value="APH"/>
    <property type="match status" value="1"/>
</dbReference>
<dbReference type="AlphaFoldDB" id="A0AA39J9C9"/>
<dbReference type="InterPro" id="IPR002575">
    <property type="entry name" value="Aminoglycoside_PTrfase"/>
</dbReference>
<accession>A0AA39J9C9</accession>
<keyword evidence="2" id="KW-0418">Kinase</keyword>
<keyword evidence="2" id="KW-0808">Transferase</keyword>